<dbReference type="Proteomes" id="UP001467690">
    <property type="component" value="Unassembled WGS sequence"/>
</dbReference>
<evidence type="ECO:0000313" key="1">
    <source>
        <dbReference type="EMBL" id="MER2492713.1"/>
    </source>
</evidence>
<reference evidence="1 2" key="1">
    <citation type="submission" date="2024-06" db="EMBL/GenBank/DDBJ databases">
        <authorList>
            <person name="Chen R.Y."/>
        </authorList>
    </citation>
    <scope>NUCLEOTIDE SEQUENCE [LARGE SCALE GENOMIC DNA]</scope>
    <source>
        <strain evidence="1 2">D2</strain>
    </source>
</reference>
<evidence type="ECO:0008006" key="3">
    <source>
        <dbReference type="Google" id="ProtNLM"/>
    </source>
</evidence>
<dbReference type="RefSeq" id="WP_350402172.1">
    <property type="nucleotide sequence ID" value="NZ_JBELOE010000228.1"/>
</dbReference>
<accession>A0ABV1RIF0</accession>
<sequence>MTGNKPKNTAIGVLLLDVEDLYNSQILIPAKEKADVDWLSANRIVSENIDFKNHIEQVGIYHQIGKLIKSTWNKL</sequence>
<protein>
    <recommendedName>
        <fullName evidence="3">Nudix hydrolase domain-containing protein</fullName>
    </recommendedName>
</protein>
<proteinExistence type="predicted"/>
<comment type="caution">
    <text evidence="1">The sequence shown here is derived from an EMBL/GenBank/DDBJ whole genome shotgun (WGS) entry which is preliminary data.</text>
</comment>
<keyword evidence="2" id="KW-1185">Reference proteome</keyword>
<organism evidence="1 2">
    <name type="scientific">Catenovulum sediminis</name>
    <dbReference type="NCBI Taxonomy" id="1740262"/>
    <lineage>
        <taxon>Bacteria</taxon>
        <taxon>Pseudomonadati</taxon>
        <taxon>Pseudomonadota</taxon>
        <taxon>Gammaproteobacteria</taxon>
        <taxon>Alteromonadales</taxon>
        <taxon>Alteromonadaceae</taxon>
        <taxon>Catenovulum</taxon>
    </lineage>
</organism>
<dbReference type="EMBL" id="JBELOE010000228">
    <property type="protein sequence ID" value="MER2492713.1"/>
    <property type="molecule type" value="Genomic_DNA"/>
</dbReference>
<gene>
    <name evidence="1" type="ORF">ABS311_12580</name>
</gene>
<name>A0ABV1RIF0_9ALTE</name>
<evidence type="ECO:0000313" key="2">
    <source>
        <dbReference type="Proteomes" id="UP001467690"/>
    </source>
</evidence>